<evidence type="ECO:0000256" key="1">
    <source>
        <dbReference type="ARBA" id="ARBA00023015"/>
    </source>
</evidence>
<dbReference type="OrthoDB" id="9814833at2"/>
<evidence type="ECO:0000256" key="4">
    <source>
        <dbReference type="ARBA" id="ARBA00023163"/>
    </source>
</evidence>
<evidence type="ECO:0000259" key="5">
    <source>
        <dbReference type="PROSITE" id="PS50937"/>
    </source>
</evidence>
<dbReference type="Proteomes" id="UP000191554">
    <property type="component" value="Unassembled WGS sequence"/>
</dbReference>
<evidence type="ECO:0000256" key="2">
    <source>
        <dbReference type="ARBA" id="ARBA00023125"/>
    </source>
</evidence>
<evidence type="ECO:0000313" key="6">
    <source>
        <dbReference type="EMBL" id="OPX41926.1"/>
    </source>
</evidence>
<dbReference type="Gene3D" id="1.10.1660.10">
    <property type="match status" value="1"/>
</dbReference>
<dbReference type="PANTHER" id="PTHR30204">
    <property type="entry name" value="REDOX-CYCLING DRUG-SENSING TRANSCRIPTIONAL ACTIVATOR SOXR"/>
    <property type="match status" value="1"/>
</dbReference>
<organism evidence="6 7">
    <name type="scientific">Ruminiclostridium hungatei</name>
    <name type="common">Clostridium hungatei</name>
    <dbReference type="NCBI Taxonomy" id="48256"/>
    <lineage>
        <taxon>Bacteria</taxon>
        <taxon>Bacillati</taxon>
        <taxon>Bacillota</taxon>
        <taxon>Clostridia</taxon>
        <taxon>Eubacteriales</taxon>
        <taxon>Oscillospiraceae</taxon>
        <taxon>Ruminiclostridium</taxon>
    </lineage>
</organism>
<dbReference type="STRING" id="48256.CLHUN_41860"/>
<dbReference type="InterPro" id="IPR036244">
    <property type="entry name" value="TipA-like_antibiotic-bd"/>
</dbReference>
<dbReference type="InterPro" id="IPR000551">
    <property type="entry name" value="MerR-type_HTH_dom"/>
</dbReference>
<dbReference type="PRINTS" id="PR00040">
    <property type="entry name" value="HTHMERR"/>
</dbReference>
<dbReference type="Gene3D" id="1.10.490.50">
    <property type="entry name" value="Antibiotic binding domain of TipA-like multidrug resistance regulators"/>
    <property type="match status" value="1"/>
</dbReference>
<dbReference type="GO" id="GO:0003677">
    <property type="term" value="F:DNA binding"/>
    <property type="evidence" value="ECO:0007669"/>
    <property type="project" value="UniProtKB-KW"/>
</dbReference>
<comment type="caution">
    <text evidence="6">The sequence shown here is derived from an EMBL/GenBank/DDBJ whole genome shotgun (WGS) entry which is preliminary data.</text>
</comment>
<sequence>MKSVNEVSKLSGVSRRTLQYYDEIGLLPPSEVKESGYRQYDDESLRRLWSILFYKELGLSLDDIRLLLENPKEMEKEIMRQHKQILLEKQSGLQKMILSVDRILNDDFDISMLRDFDKNRLEAVKKAYANELRMLMESKFFLPVVKSGILPGRTSLVKNASNIMNVDFGKLISLCGDVMQKFREAMMDGPESLAAKKAVTAYRELINMWIPCDDTAFRKIAQAYLNDKEELDKKTPGLAEFVYEAISYVYQ</sequence>
<dbReference type="CDD" id="cd01106">
    <property type="entry name" value="HTH_TipAL-Mta"/>
    <property type="match status" value="1"/>
</dbReference>
<dbReference type="InterPro" id="IPR009061">
    <property type="entry name" value="DNA-bd_dom_put_sf"/>
</dbReference>
<keyword evidence="4" id="KW-0804">Transcription</keyword>
<dbReference type="SUPFAM" id="SSF46955">
    <property type="entry name" value="Putative DNA-binding domain"/>
    <property type="match status" value="1"/>
</dbReference>
<feature type="domain" description="HTH merR-type" evidence="5">
    <location>
        <begin position="1"/>
        <end position="70"/>
    </location>
</feature>
<name>A0A1V4SEJ4_RUMHU</name>
<dbReference type="SUPFAM" id="SSF89082">
    <property type="entry name" value="Antibiotic binding domain of TipA-like multidrug resistance regulators"/>
    <property type="match status" value="1"/>
</dbReference>
<evidence type="ECO:0000256" key="3">
    <source>
        <dbReference type="ARBA" id="ARBA00023159"/>
    </source>
</evidence>
<keyword evidence="2" id="KW-0238">DNA-binding</keyword>
<reference evidence="6 7" key="1">
    <citation type="submission" date="2017-03" db="EMBL/GenBank/DDBJ databases">
        <title>Genome sequence of Clostridium hungatei DSM 14427.</title>
        <authorList>
            <person name="Poehlein A."/>
            <person name="Daniel R."/>
        </authorList>
    </citation>
    <scope>NUCLEOTIDE SEQUENCE [LARGE SCALE GENOMIC DNA]</scope>
    <source>
        <strain evidence="6 7">DSM 14427</strain>
    </source>
</reference>
<proteinExistence type="predicted"/>
<dbReference type="Pfam" id="PF07739">
    <property type="entry name" value="TipAS"/>
    <property type="match status" value="1"/>
</dbReference>
<dbReference type="EMBL" id="MZGX01000040">
    <property type="protein sequence ID" value="OPX41926.1"/>
    <property type="molecule type" value="Genomic_DNA"/>
</dbReference>
<gene>
    <name evidence="6" type="primary">mta_2</name>
    <name evidence="6" type="ORF">CLHUN_41860</name>
</gene>
<dbReference type="InterPro" id="IPR047057">
    <property type="entry name" value="MerR_fam"/>
</dbReference>
<protein>
    <submittedName>
        <fullName evidence="6">HTH-type transcriptional activator mta</fullName>
    </submittedName>
</protein>
<dbReference type="RefSeq" id="WP_080066633.1">
    <property type="nucleotide sequence ID" value="NZ_MZGX01000040.1"/>
</dbReference>
<keyword evidence="3" id="KW-0010">Activator</keyword>
<dbReference type="InterPro" id="IPR012925">
    <property type="entry name" value="TipAS_dom"/>
</dbReference>
<dbReference type="PANTHER" id="PTHR30204:SF90">
    <property type="entry name" value="HTH-TYPE TRANSCRIPTIONAL ACTIVATOR MTA"/>
    <property type="match status" value="1"/>
</dbReference>
<accession>A0A1V4SEJ4</accession>
<dbReference type="AlphaFoldDB" id="A0A1V4SEJ4"/>
<keyword evidence="7" id="KW-1185">Reference proteome</keyword>
<dbReference type="PROSITE" id="PS50937">
    <property type="entry name" value="HTH_MERR_2"/>
    <property type="match status" value="1"/>
</dbReference>
<dbReference type="GO" id="GO:0003700">
    <property type="term" value="F:DNA-binding transcription factor activity"/>
    <property type="evidence" value="ECO:0007669"/>
    <property type="project" value="InterPro"/>
</dbReference>
<evidence type="ECO:0000313" key="7">
    <source>
        <dbReference type="Proteomes" id="UP000191554"/>
    </source>
</evidence>
<dbReference type="Pfam" id="PF13411">
    <property type="entry name" value="MerR_1"/>
    <property type="match status" value="1"/>
</dbReference>
<keyword evidence="1" id="KW-0805">Transcription regulation</keyword>
<dbReference type="SMART" id="SM00422">
    <property type="entry name" value="HTH_MERR"/>
    <property type="match status" value="1"/>
</dbReference>